<evidence type="ECO:0000313" key="3">
    <source>
        <dbReference type="Proteomes" id="UP000320948"/>
    </source>
</evidence>
<feature type="chain" id="PRO_5026959896" evidence="1">
    <location>
        <begin position="26"/>
        <end position="150"/>
    </location>
</feature>
<keyword evidence="1" id="KW-0732">Signal</keyword>
<organism evidence="2 3">
    <name type="scientific">Blastochloris viridis</name>
    <name type="common">Rhodopseudomonas viridis</name>
    <dbReference type="NCBI Taxonomy" id="1079"/>
    <lineage>
        <taxon>Bacteria</taxon>
        <taxon>Pseudomonadati</taxon>
        <taxon>Pseudomonadota</taxon>
        <taxon>Alphaproteobacteria</taxon>
        <taxon>Hyphomicrobiales</taxon>
        <taxon>Blastochloridaceae</taxon>
        <taxon>Blastochloris</taxon>
    </lineage>
</organism>
<dbReference type="PANTHER" id="PTHR37953">
    <property type="entry name" value="UPF0127 PROTEIN MJ1496"/>
    <property type="match status" value="1"/>
</dbReference>
<dbReference type="AlphaFoldDB" id="A0A6N4R244"/>
<name>A0A6N4R244_BLAVI</name>
<proteinExistence type="predicted"/>
<dbReference type="InterPro" id="IPR003795">
    <property type="entry name" value="DUF192"/>
</dbReference>
<dbReference type="InterPro" id="IPR038695">
    <property type="entry name" value="Saro_0823-like_sf"/>
</dbReference>
<comment type="caution">
    <text evidence="2">The sequence shown here is derived from an EMBL/GenBank/DDBJ whole genome shotgun (WGS) entry which is preliminary data.</text>
</comment>
<feature type="signal peptide" evidence="1">
    <location>
        <begin position="1"/>
        <end position="25"/>
    </location>
</feature>
<reference evidence="2 3" key="1">
    <citation type="journal article" date="2017" name="Nat. Commun.">
        <title>In situ click chemistry generation of cyclooxygenase-2 inhibitors.</title>
        <authorList>
            <person name="Bhardwaj A."/>
            <person name="Kaur J."/>
            <person name="Wuest M."/>
            <person name="Wuest F."/>
        </authorList>
    </citation>
    <scope>NUCLEOTIDE SEQUENCE [LARGE SCALE GENOMIC DNA]</scope>
    <source>
        <strain evidence="2">S2_018_000_R2_106</strain>
    </source>
</reference>
<evidence type="ECO:0000256" key="1">
    <source>
        <dbReference type="SAM" id="SignalP"/>
    </source>
</evidence>
<dbReference type="Gene3D" id="2.60.120.1140">
    <property type="entry name" value="Protein of unknown function DUF192"/>
    <property type="match status" value="1"/>
</dbReference>
<gene>
    <name evidence="2" type="ORF">DI628_01140</name>
</gene>
<dbReference type="Proteomes" id="UP000320948">
    <property type="component" value="Unassembled WGS sequence"/>
</dbReference>
<accession>A0A6N4R244</accession>
<dbReference type="PANTHER" id="PTHR37953:SF1">
    <property type="entry name" value="UPF0127 PROTEIN MJ1496"/>
    <property type="match status" value="1"/>
</dbReference>
<dbReference type="Pfam" id="PF02643">
    <property type="entry name" value="DUF192"/>
    <property type="match status" value="1"/>
</dbReference>
<protein>
    <submittedName>
        <fullName evidence="2">DUF192 domain-containing protein</fullName>
    </submittedName>
</protein>
<dbReference type="PROSITE" id="PS51257">
    <property type="entry name" value="PROKAR_LIPOPROTEIN"/>
    <property type="match status" value="1"/>
</dbReference>
<sequence>MVGLSRKSKRWALSVLMLTALSACSDYGNEAPQNLERRPLIVGNHTVSVQVADDGDERAKGLMFVREMPDKEGMLFVWPEEAARSFWMRNTYIPLDLFYIRKGEIVKVISWAKPMDESQLPSDQPVDWVLEMNGGWAERYNVGVGDKVRF</sequence>
<evidence type="ECO:0000313" key="2">
    <source>
        <dbReference type="EMBL" id="TKW61263.1"/>
    </source>
</evidence>
<dbReference type="EMBL" id="VAFM01000001">
    <property type="protein sequence ID" value="TKW61263.1"/>
    <property type="molecule type" value="Genomic_DNA"/>
</dbReference>